<dbReference type="EMBL" id="HBUE01066183">
    <property type="protein sequence ID" value="CAG6470764.1"/>
    <property type="molecule type" value="Transcribed_RNA"/>
</dbReference>
<reference evidence="1" key="1">
    <citation type="submission" date="2021-05" db="EMBL/GenBank/DDBJ databases">
        <authorList>
            <person name="Alioto T."/>
            <person name="Alioto T."/>
            <person name="Gomez Garrido J."/>
        </authorList>
    </citation>
    <scope>NUCLEOTIDE SEQUENCE</scope>
</reference>
<proteinExistence type="predicted"/>
<dbReference type="EMBL" id="HBUE01324608">
    <property type="protein sequence ID" value="CAG6590166.1"/>
    <property type="molecule type" value="Transcribed_RNA"/>
</dbReference>
<dbReference type="EMBL" id="HBUE01066184">
    <property type="protein sequence ID" value="CAG6470765.1"/>
    <property type="molecule type" value="Transcribed_RNA"/>
</dbReference>
<name>A0A8D8B9D5_CULPI</name>
<dbReference type="AlphaFoldDB" id="A0A8D8B9D5"/>
<accession>A0A8D8B9D5</accession>
<evidence type="ECO:0000313" key="1">
    <source>
        <dbReference type="EMBL" id="CAG6470765.1"/>
    </source>
</evidence>
<sequence>MVHIHDVRNNVQLLVVYIFVALNFLPDCCRHCRELFKGDGRSVCVGKCQSNFAQCRRLRTSNRRLGVPCRCHRVCSTQCSISRPFDGFTPTQIVAKRLPEVSGKHGAVGLNGVVHPRIGM</sequence>
<dbReference type="EMBL" id="HBUE01218045">
    <property type="protein sequence ID" value="CAG6538154.1"/>
    <property type="molecule type" value="Transcribed_RNA"/>
</dbReference>
<protein>
    <submittedName>
        <fullName evidence="1">(northern house mosquito) hypothetical protein</fullName>
    </submittedName>
</protein>
<organism evidence="1">
    <name type="scientific">Culex pipiens</name>
    <name type="common">House mosquito</name>
    <dbReference type="NCBI Taxonomy" id="7175"/>
    <lineage>
        <taxon>Eukaryota</taxon>
        <taxon>Metazoa</taxon>
        <taxon>Ecdysozoa</taxon>
        <taxon>Arthropoda</taxon>
        <taxon>Hexapoda</taxon>
        <taxon>Insecta</taxon>
        <taxon>Pterygota</taxon>
        <taxon>Neoptera</taxon>
        <taxon>Endopterygota</taxon>
        <taxon>Diptera</taxon>
        <taxon>Nematocera</taxon>
        <taxon>Culicoidea</taxon>
        <taxon>Culicidae</taxon>
        <taxon>Culicinae</taxon>
        <taxon>Culicini</taxon>
        <taxon>Culex</taxon>
        <taxon>Culex</taxon>
    </lineage>
</organism>